<feature type="domain" description="SH3b" evidence="4">
    <location>
        <begin position="147"/>
        <end position="213"/>
    </location>
</feature>
<dbReference type="GO" id="GO:0030288">
    <property type="term" value="C:outer membrane-bounded periplasmic space"/>
    <property type="evidence" value="ECO:0007669"/>
    <property type="project" value="TreeGrafter"/>
</dbReference>
<dbReference type="InterPro" id="IPR025987">
    <property type="entry name" value="GW_dom"/>
</dbReference>
<feature type="domain" description="SH3b" evidence="4">
    <location>
        <begin position="376"/>
        <end position="443"/>
    </location>
</feature>
<keyword evidence="3" id="KW-0732">Signal</keyword>
<dbReference type="SMART" id="SM00646">
    <property type="entry name" value="Ami_3"/>
    <property type="match status" value="1"/>
</dbReference>
<evidence type="ECO:0000313" key="6">
    <source>
        <dbReference type="Proteomes" id="UP000317316"/>
    </source>
</evidence>
<dbReference type="Gene3D" id="2.30.30.40">
    <property type="entry name" value="SH3 Domains"/>
    <property type="match status" value="7"/>
</dbReference>
<evidence type="ECO:0000313" key="5">
    <source>
        <dbReference type="EMBL" id="TQR15700.1"/>
    </source>
</evidence>
<keyword evidence="1" id="KW-0378">Hydrolase</keyword>
<gene>
    <name evidence="5" type="ORF">FG382_03055</name>
</gene>
<feature type="domain" description="SH3b" evidence="4">
    <location>
        <begin position="46"/>
        <end position="113"/>
    </location>
</feature>
<dbReference type="InterPro" id="IPR003646">
    <property type="entry name" value="SH3-like_bac-type"/>
</dbReference>
<evidence type="ECO:0000256" key="2">
    <source>
        <dbReference type="ARBA" id="ARBA00023316"/>
    </source>
</evidence>
<feature type="chain" id="PRO_5038428645" evidence="3">
    <location>
        <begin position="23"/>
        <end position="867"/>
    </location>
</feature>
<accession>A0A544TE61</accession>
<dbReference type="CDD" id="cd02696">
    <property type="entry name" value="MurNAc-LAA"/>
    <property type="match status" value="1"/>
</dbReference>
<dbReference type="Pfam" id="PF08239">
    <property type="entry name" value="SH3_3"/>
    <property type="match status" value="5"/>
</dbReference>
<protein>
    <submittedName>
        <fullName evidence="5">N-acetylmuramoyl-L-alanine amidase</fullName>
    </submittedName>
</protein>
<feature type="domain" description="SH3b" evidence="4">
    <location>
        <begin position="286"/>
        <end position="355"/>
    </location>
</feature>
<evidence type="ECO:0000259" key="4">
    <source>
        <dbReference type="PROSITE" id="PS51781"/>
    </source>
</evidence>
<reference evidence="5 6" key="1">
    <citation type="submission" date="2019-05" db="EMBL/GenBank/DDBJ databases">
        <title>Psychrobacillus vulpis sp. nov., a new species isolated from feces of a red fox that inhabits in The Tablas de Daimiel Natural Park, Albacete, Spain.</title>
        <authorList>
            <person name="Rodriguez M."/>
            <person name="Reina J.C."/>
            <person name="Bejar V."/>
            <person name="Llamas I."/>
        </authorList>
    </citation>
    <scope>NUCLEOTIDE SEQUENCE [LARGE SCALE GENOMIC DNA]</scope>
    <source>
        <strain evidence="5 6">NEAU-3TGS17</strain>
    </source>
</reference>
<dbReference type="EMBL" id="VDGH01000002">
    <property type="protein sequence ID" value="TQR15700.1"/>
    <property type="molecule type" value="Genomic_DNA"/>
</dbReference>
<keyword evidence="6" id="KW-1185">Reference proteome</keyword>
<dbReference type="Pfam" id="PF01520">
    <property type="entry name" value="Amidase_3"/>
    <property type="match status" value="1"/>
</dbReference>
<dbReference type="AlphaFoldDB" id="A0A544TE61"/>
<sequence>MKKVIASSVLATSVLLPLNLLASESPTAYAASNSSLVLDEIQQIAGTTQKIGKYAANMRSGATTSYSKVVTIPAGTSLEILDAFTNAEKEVWFNVEYNGKKGWVTSELFEINVTAGESGVVINEPVKPIAQTAVKAASTSNGISYVGTTQRIGKNASNMRSGATTSYKVVATIPAGTSLKVLSAFTNAQNEVWFNVEYNGKKGWVTSDLFALNATAGETATSMKVVQQTTVHKGATKSYAVVSTVKPGTTLVIHQEFTNASKEKWLQVTYATGKKGWVLASAFEESSIASKVVSKTSTVHSGATKSYKTVATIQVGTKLSIHQEFTNASKEKWYQVTYAVGKKGWIPADAFETVSTVPENPTPETPSTDANIVEEKNSLKVSVPVANMRSGPAITFDVVTQARQNDVFDSSQYATDAKSEKWYKVNTTSGEAWLHQSVVSIGDSAGEAPIVTPGAGEKGTIKRANALLYANSNYNSAVLQGLAKNTSFTVLNKLKASDGTTWIQINAGGKEGWIPDFEVNENIPTKYGTKTATVYNGASATAKKVDTIYLSTPVRVLRTLNGWVNIETQSEKRGWIQASMLSDISPIQLSNGRTEVRNGQNYMVWSKPSKFDITYSTPSANVLRIFGNLSDINEIKSSVTGVKSMKVEKVSGGTSVLLITFDPNYTYTIRDYDKELTIKVVEKGLAGKKIILDAGHGAKDPGAVGPNGKREKDVVLATAKALQAELEAAGAEVVLTRSTDVFLELKQRTDIANKSDYDAFISLHADAFNASSKGTTTYYNATVNFNGPRSLTLAKSIQSDLVKAIGTYNRGVKEQVFYVNRMNELPSVLVELAFISNPTEEAQLASAAFQKKAAAGIRKGLENYFKQ</sequence>
<dbReference type="PROSITE" id="PS51781">
    <property type="entry name" value="SH3B"/>
    <property type="match status" value="4"/>
</dbReference>
<dbReference type="RefSeq" id="WP_142537424.1">
    <property type="nucleotide sequence ID" value="NZ_BMIE01000001.1"/>
</dbReference>
<proteinExistence type="predicted"/>
<name>A0A544TE61_9BACI</name>
<dbReference type="Pfam" id="PF13457">
    <property type="entry name" value="GW"/>
    <property type="match status" value="1"/>
</dbReference>
<evidence type="ECO:0000256" key="1">
    <source>
        <dbReference type="ARBA" id="ARBA00022801"/>
    </source>
</evidence>
<dbReference type="GO" id="GO:0071555">
    <property type="term" value="P:cell wall organization"/>
    <property type="evidence" value="ECO:0007669"/>
    <property type="project" value="UniProtKB-KW"/>
</dbReference>
<feature type="signal peptide" evidence="3">
    <location>
        <begin position="1"/>
        <end position="22"/>
    </location>
</feature>
<dbReference type="GO" id="GO:0009253">
    <property type="term" value="P:peptidoglycan catabolic process"/>
    <property type="evidence" value="ECO:0007669"/>
    <property type="project" value="InterPro"/>
</dbReference>
<dbReference type="Proteomes" id="UP000317316">
    <property type="component" value="Unassembled WGS sequence"/>
</dbReference>
<dbReference type="GO" id="GO:0008745">
    <property type="term" value="F:N-acetylmuramoyl-L-alanine amidase activity"/>
    <property type="evidence" value="ECO:0007669"/>
    <property type="project" value="InterPro"/>
</dbReference>
<dbReference type="OrthoDB" id="9806267at2"/>
<dbReference type="SUPFAM" id="SSF53187">
    <property type="entry name" value="Zn-dependent exopeptidases"/>
    <property type="match status" value="1"/>
</dbReference>
<dbReference type="PANTHER" id="PTHR30404">
    <property type="entry name" value="N-ACETYLMURAMOYL-L-ALANINE AMIDASE"/>
    <property type="match status" value="1"/>
</dbReference>
<dbReference type="InterPro" id="IPR050695">
    <property type="entry name" value="N-acetylmuramoyl_amidase_3"/>
</dbReference>
<dbReference type="SMART" id="SM00287">
    <property type="entry name" value="SH3b"/>
    <property type="match status" value="7"/>
</dbReference>
<keyword evidence="2" id="KW-0961">Cell wall biogenesis/degradation</keyword>
<dbReference type="InterPro" id="IPR002508">
    <property type="entry name" value="MurNAc-LAA_cat"/>
</dbReference>
<dbReference type="PANTHER" id="PTHR30404:SF0">
    <property type="entry name" value="N-ACETYLMURAMOYL-L-ALANINE AMIDASE AMIC"/>
    <property type="match status" value="1"/>
</dbReference>
<evidence type="ECO:0000256" key="3">
    <source>
        <dbReference type="SAM" id="SignalP"/>
    </source>
</evidence>
<organism evidence="5 6">
    <name type="scientific">Psychrobacillus lasiicapitis</name>
    <dbReference type="NCBI Taxonomy" id="1636719"/>
    <lineage>
        <taxon>Bacteria</taxon>
        <taxon>Bacillati</taxon>
        <taxon>Bacillota</taxon>
        <taxon>Bacilli</taxon>
        <taxon>Bacillales</taxon>
        <taxon>Bacillaceae</taxon>
        <taxon>Psychrobacillus</taxon>
    </lineage>
</organism>
<dbReference type="Gene3D" id="3.40.630.40">
    <property type="entry name" value="Zn-dependent exopeptidases"/>
    <property type="match status" value="1"/>
</dbReference>
<comment type="caution">
    <text evidence="5">The sequence shown here is derived from an EMBL/GenBank/DDBJ whole genome shotgun (WGS) entry which is preliminary data.</text>
</comment>